<dbReference type="EMBL" id="KI913133">
    <property type="protein sequence ID" value="ETV77401.1"/>
    <property type="molecule type" value="Genomic_DNA"/>
</dbReference>
<feature type="compositionally biased region" description="Polar residues" evidence="1">
    <location>
        <begin position="307"/>
        <end position="318"/>
    </location>
</feature>
<dbReference type="Gene3D" id="3.80.10.10">
    <property type="entry name" value="Ribonuclease Inhibitor"/>
    <property type="match status" value="1"/>
</dbReference>
<feature type="chain" id="PRO_5004840923" description="Leucine-rich repeat-containing N-terminal plant-type domain-containing protein" evidence="3">
    <location>
        <begin position="19"/>
        <end position="324"/>
    </location>
</feature>
<feature type="region of interest" description="Disordered" evidence="1">
    <location>
        <begin position="303"/>
        <end position="324"/>
    </location>
</feature>
<evidence type="ECO:0008006" key="5">
    <source>
        <dbReference type="Google" id="ProtNLM"/>
    </source>
</evidence>
<accession>W4GDP6</accession>
<evidence type="ECO:0000256" key="1">
    <source>
        <dbReference type="SAM" id="MobiDB-lite"/>
    </source>
</evidence>
<feature type="transmembrane region" description="Helical" evidence="2">
    <location>
        <begin position="270"/>
        <end position="293"/>
    </location>
</feature>
<dbReference type="GeneID" id="20810819"/>
<dbReference type="VEuPathDB" id="FungiDB:H257_08823"/>
<gene>
    <name evidence="4" type="ORF">H257_08823</name>
</gene>
<sequence>MLMCVKVIAWALTSVAYASVSLDGCPWPPDPPASDPPLCLRYSNGTSIAVNGTRFSPRRDVLWNLTHQHISAVNEFPRSDNNDTLYINLAHNNITRLSGQGPSAATTSLNLSHNPLTVNWLHAPLPVSELDVSYTTPDGLSWFADTAWARYLPQLTNLIFRSNRLVHLSLSSATLPQTVKHLDLRDNPALMVTITDCDTLARVQSSWLTLRLDSMVDANKASVGCTNGTLQSVADAFVCLVATCHPAMASRAPFPVVTPKASPGVVKDKWTGLGLALGMLNLTVFVFVGVVIVRRRCQERQETRQRNTVCSSPGNSEGSGWHRH</sequence>
<dbReference type="SUPFAM" id="SSF52058">
    <property type="entry name" value="L domain-like"/>
    <property type="match status" value="1"/>
</dbReference>
<feature type="signal peptide" evidence="3">
    <location>
        <begin position="1"/>
        <end position="18"/>
    </location>
</feature>
<reference evidence="4" key="1">
    <citation type="submission" date="2013-12" db="EMBL/GenBank/DDBJ databases">
        <title>The Genome Sequence of Aphanomyces astaci APO3.</title>
        <authorList>
            <consortium name="The Broad Institute Genomics Platform"/>
            <person name="Russ C."/>
            <person name="Tyler B."/>
            <person name="van West P."/>
            <person name="Dieguez-Uribeondo J."/>
            <person name="Young S.K."/>
            <person name="Zeng Q."/>
            <person name="Gargeya S."/>
            <person name="Fitzgerald M."/>
            <person name="Abouelleil A."/>
            <person name="Alvarado L."/>
            <person name="Chapman S.B."/>
            <person name="Gainer-Dewar J."/>
            <person name="Goldberg J."/>
            <person name="Griggs A."/>
            <person name="Gujja S."/>
            <person name="Hansen M."/>
            <person name="Howarth C."/>
            <person name="Imamovic A."/>
            <person name="Ireland A."/>
            <person name="Larimer J."/>
            <person name="McCowan C."/>
            <person name="Murphy C."/>
            <person name="Pearson M."/>
            <person name="Poon T.W."/>
            <person name="Priest M."/>
            <person name="Roberts A."/>
            <person name="Saif S."/>
            <person name="Shea T."/>
            <person name="Sykes S."/>
            <person name="Wortman J."/>
            <person name="Nusbaum C."/>
            <person name="Birren B."/>
        </authorList>
    </citation>
    <scope>NUCLEOTIDE SEQUENCE [LARGE SCALE GENOMIC DNA]</scope>
    <source>
        <strain evidence="4">APO3</strain>
    </source>
</reference>
<evidence type="ECO:0000256" key="3">
    <source>
        <dbReference type="SAM" id="SignalP"/>
    </source>
</evidence>
<evidence type="ECO:0000256" key="2">
    <source>
        <dbReference type="SAM" id="Phobius"/>
    </source>
</evidence>
<name>W4GDP6_APHAT</name>
<proteinExistence type="predicted"/>
<keyword evidence="2" id="KW-0472">Membrane</keyword>
<keyword evidence="3" id="KW-0732">Signal</keyword>
<dbReference type="RefSeq" id="XP_009833188.1">
    <property type="nucleotide sequence ID" value="XM_009834886.1"/>
</dbReference>
<keyword evidence="2" id="KW-1133">Transmembrane helix</keyword>
<dbReference type="AlphaFoldDB" id="W4GDP6"/>
<protein>
    <recommendedName>
        <fullName evidence="5">Leucine-rich repeat-containing N-terminal plant-type domain-containing protein</fullName>
    </recommendedName>
</protein>
<keyword evidence="2" id="KW-0812">Transmembrane</keyword>
<organism evidence="4">
    <name type="scientific">Aphanomyces astaci</name>
    <name type="common">Crayfish plague agent</name>
    <dbReference type="NCBI Taxonomy" id="112090"/>
    <lineage>
        <taxon>Eukaryota</taxon>
        <taxon>Sar</taxon>
        <taxon>Stramenopiles</taxon>
        <taxon>Oomycota</taxon>
        <taxon>Saprolegniomycetes</taxon>
        <taxon>Saprolegniales</taxon>
        <taxon>Verrucalvaceae</taxon>
        <taxon>Aphanomyces</taxon>
    </lineage>
</organism>
<dbReference type="OrthoDB" id="2021138at2759"/>
<evidence type="ECO:0000313" key="4">
    <source>
        <dbReference type="EMBL" id="ETV77401.1"/>
    </source>
</evidence>
<dbReference type="InterPro" id="IPR032675">
    <property type="entry name" value="LRR_dom_sf"/>
</dbReference>